<gene>
    <name evidence="1" type="ORF">UBRO_20292</name>
</gene>
<dbReference type="AlphaFoldDB" id="A0A1K0G6S6"/>
<organism evidence="1 2">
    <name type="scientific">Ustilago bromivora</name>
    <dbReference type="NCBI Taxonomy" id="307758"/>
    <lineage>
        <taxon>Eukaryota</taxon>
        <taxon>Fungi</taxon>
        <taxon>Dikarya</taxon>
        <taxon>Basidiomycota</taxon>
        <taxon>Ustilaginomycotina</taxon>
        <taxon>Ustilaginomycetes</taxon>
        <taxon>Ustilaginales</taxon>
        <taxon>Ustilaginaceae</taxon>
        <taxon>Ustilago</taxon>
    </lineage>
</organism>
<evidence type="ECO:0000313" key="1">
    <source>
        <dbReference type="EMBL" id="SAM83301.1"/>
    </source>
</evidence>
<name>A0A1K0G6S6_9BASI</name>
<sequence>MERGREDKDKDKERATSIGDFGWHHRSLTTSNWTLDPGKDRVVHCLGSLAIERKTNASETNLSGVVYDVFWTLTVKQECHVLAAHHDRLQHLDTHPLRHPTDPSHRIAPRIKLLGSRFPVLDPFSNVRLVDPDRGEGRSLHGRKPRSVVELENREDITFIQIKLSLP</sequence>
<proteinExistence type="predicted"/>
<protein>
    <submittedName>
        <fullName evidence="1">Uncharacterized protein</fullName>
    </submittedName>
</protein>
<dbReference type="EMBL" id="LT558126">
    <property type="protein sequence ID" value="SAM83301.1"/>
    <property type="molecule type" value="Genomic_DNA"/>
</dbReference>
<evidence type="ECO:0000313" key="2">
    <source>
        <dbReference type="Proteomes" id="UP000179920"/>
    </source>
</evidence>
<accession>A0A1K0G6S6</accession>
<dbReference type="Proteomes" id="UP000179920">
    <property type="component" value="Chromosome X"/>
</dbReference>
<reference evidence="2" key="1">
    <citation type="submission" date="2016-04" db="EMBL/GenBank/DDBJ databases">
        <authorList>
            <person name="Guldener U."/>
            <person name="Guldener U."/>
        </authorList>
    </citation>
    <scope>NUCLEOTIDE SEQUENCE [LARGE SCALE GENOMIC DNA]</scope>
    <source>
        <strain evidence="2">UB2112</strain>
    </source>
</reference>